<keyword evidence="4" id="KW-1185">Reference proteome</keyword>
<accession>A0AAD9P5L3</accession>
<evidence type="ECO:0000259" key="2">
    <source>
        <dbReference type="Pfam" id="PF00144"/>
    </source>
</evidence>
<feature type="compositionally biased region" description="Basic and acidic residues" evidence="1">
    <location>
        <begin position="207"/>
        <end position="234"/>
    </location>
</feature>
<feature type="domain" description="Beta-lactamase-related" evidence="2">
    <location>
        <begin position="76"/>
        <end position="471"/>
    </location>
</feature>
<dbReference type="PANTHER" id="PTHR46520">
    <property type="entry name" value="SERINE BETA-LACTAMASE-LIKE PROTEIN LACTB, MITOCHONDRIAL"/>
    <property type="match status" value="1"/>
</dbReference>
<dbReference type="Pfam" id="PF00144">
    <property type="entry name" value="Beta-lactamase"/>
    <property type="match status" value="1"/>
</dbReference>
<dbReference type="GO" id="GO:0008233">
    <property type="term" value="F:peptidase activity"/>
    <property type="evidence" value="ECO:0007669"/>
    <property type="project" value="TreeGrafter"/>
</dbReference>
<feature type="compositionally biased region" description="Basic and acidic residues" evidence="1">
    <location>
        <begin position="187"/>
        <end position="200"/>
    </location>
</feature>
<dbReference type="SUPFAM" id="SSF56601">
    <property type="entry name" value="beta-lactamase/transpeptidase-like"/>
    <property type="match status" value="1"/>
</dbReference>
<dbReference type="InterPro" id="IPR052794">
    <property type="entry name" value="Mito_Ser_Protease_LACTB"/>
</dbReference>
<dbReference type="InterPro" id="IPR012338">
    <property type="entry name" value="Beta-lactam/transpept-like"/>
</dbReference>
<dbReference type="GO" id="GO:0006508">
    <property type="term" value="P:proteolysis"/>
    <property type="evidence" value="ECO:0007669"/>
    <property type="project" value="TreeGrafter"/>
</dbReference>
<evidence type="ECO:0000313" key="4">
    <source>
        <dbReference type="Proteomes" id="UP001209878"/>
    </source>
</evidence>
<gene>
    <name evidence="3" type="ORF">NP493_129g04071</name>
</gene>
<name>A0AAD9P5L3_RIDPI</name>
<dbReference type="Proteomes" id="UP001209878">
    <property type="component" value="Unassembled WGS sequence"/>
</dbReference>
<organism evidence="3 4">
    <name type="scientific">Ridgeia piscesae</name>
    <name type="common">Tubeworm</name>
    <dbReference type="NCBI Taxonomy" id="27915"/>
    <lineage>
        <taxon>Eukaryota</taxon>
        <taxon>Metazoa</taxon>
        <taxon>Spiralia</taxon>
        <taxon>Lophotrochozoa</taxon>
        <taxon>Annelida</taxon>
        <taxon>Polychaeta</taxon>
        <taxon>Sedentaria</taxon>
        <taxon>Canalipalpata</taxon>
        <taxon>Sabellida</taxon>
        <taxon>Siboglinidae</taxon>
        <taxon>Ridgeia</taxon>
    </lineage>
</organism>
<dbReference type="EMBL" id="JAODUO010000129">
    <property type="protein sequence ID" value="KAK2188548.1"/>
    <property type="molecule type" value="Genomic_DNA"/>
</dbReference>
<evidence type="ECO:0000313" key="3">
    <source>
        <dbReference type="EMBL" id="KAK2188548.1"/>
    </source>
</evidence>
<feature type="region of interest" description="Disordered" evidence="1">
    <location>
        <begin position="187"/>
        <end position="235"/>
    </location>
</feature>
<dbReference type="GO" id="GO:0005739">
    <property type="term" value="C:mitochondrion"/>
    <property type="evidence" value="ECO:0007669"/>
    <property type="project" value="TreeGrafter"/>
</dbReference>
<dbReference type="InterPro" id="IPR001466">
    <property type="entry name" value="Beta-lactam-related"/>
</dbReference>
<protein>
    <recommendedName>
        <fullName evidence="2">Beta-lactamase-related domain-containing protein</fullName>
    </recommendedName>
</protein>
<reference evidence="3" key="1">
    <citation type="journal article" date="2023" name="Mol. Biol. Evol.">
        <title>Third-Generation Sequencing Reveals the Adaptive Role of the Epigenome in Three Deep-Sea Polychaetes.</title>
        <authorList>
            <person name="Perez M."/>
            <person name="Aroh O."/>
            <person name="Sun Y."/>
            <person name="Lan Y."/>
            <person name="Juniper S.K."/>
            <person name="Young C.R."/>
            <person name="Angers B."/>
            <person name="Qian P.Y."/>
        </authorList>
    </citation>
    <scope>NUCLEOTIDE SEQUENCE</scope>
    <source>
        <strain evidence="3">R07B-5</strain>
    </source>
</reference>
<proteinExistence type="predicted"/>
<dbReference type="Gene3D" id="3.40.710.10">
    <property type="entry name" value="DD-peptidase/beta-lactamase superfamily"/>
    <property type="match status" value="1"/>
</dbReference>
<evidence type="ECO:0000256" key="1">
    <source>
        <dbReference type="SAM" id="MobiDB-lite"/>
    </source>
</evidence>
<dbReference type="PANTHER" id="PTHR46520:SF1">
    <property type="entry name" value="SERINE BETA-LACTAMASE-LIKE PROTEIN LACTB, MITOCHONDRIAL"/>
    <property type="match status" value="1"/>
</dbReference>
<dbReference type="GO" id="GO:0019216">
    <property type="term" value="P:regulation of lipid metabolic process"/>
    <property type="evidence" value="ECO:0007669"/>
    <property type="project" value="TreeGrafter"/>
</dbReference>
<sequence length="488" mass="54027">MNRLYGSAFVRCTLTLRLSRAGWNHGPRLCHTAAKGTRTATSVCLRLALAGTGVVVLGLFGRHRKSECERNVKSDEVGAPGIVVAVSIDGKSVWSEENTAHEQVLATPDVENRVKCRPETVMRIASISKVKTMTIVARLMEQGKLDIDKAVESYVPTWPRKTVNGKPVTVTTRQLLSHLAGVRHYDKSCNKKDMHNDTDAKNQAGGESKEWKKKENSEKEENKKKTKNNSKEKDEFEDNEYLIKDHFDSVTSSLCLFKDDALCSEPGSKFLYTTHGWTLVSAVVEAAAGQPFTKLVKELFNDLGLKSSYLDENDPIIYNRARYYTRGARSRLLNVPYVDVSYKWAGGGFLSTVLDLTAFGNVMLYSYQYRDTMRDLPPGYLKSSTVETMWTPVKNSVCTWDTDGAMGLGWGVVPESLSHGCCKHRRFYASHTGGAVGASSALVVLPRRKLDADIPPQGLVVALITNLQGVGMNAVALKIAELFEDVEM</sequence>
<dbReference type="AlphaFoldDB" id="A0AAD9P5L3"/>
<comment type="caution">
    <text evidence="3">The sequence shown here is derived from an EMBL/GenBank/DDBJ whole genome shotgun (WGS) entry which is preliminary data.</text>
</comment>